<dbReference type="GO" id="GO:0032259">
    <property type="term" value="P:methylation"/>
    <property type="evidence" value="ECO:0007669"/>
    <property type="project" value="UniProtKB-KW"/>
</dbReference>
<keyword evidence="6" id="KW-1185">Reference proteome</keyword>
<dbReference type="STRING" id="363999.A0A439D9E6"/>
<evidence type="ECO:0000256" key="1">
    <source>
        <dbReference type="ARBA" id="ARBA00008361"/>
    </source>
</evidence>
<dbReference type="Proteomes" id="UP000286045">
    <property type="component" value="Unassembled WGS sequence"/>
</dbReference>
<feature type="domain" description="Methyltransferase type 11" evidence="4">
    <location>
        <begin position="61"/>
        <end position="158"/>
    </location>
</feature>
<protein>
    <recommendedName>
        <fullName evidence="4">Methyltransferase type 11 domain-containing protein</fullName>
    </recommendedName>
</protein>
<dbReference type="Gene3D" id="3.40.50.150">
    <property type="entry name" value="Vaccinia Virus protein VP39"/>
    <property type="match status" value="1"/>
</dbReference>
<dbReference type="InterPro" id="IPR029063">
    <property type="entry name" value="SAM-dependent_MTases_sf"/>
</dbReference>
<name>A0A439D9E6_9PEZI</name>
<reference evidence="5 6" key="1">
    <citation type="submission" date="2018-12" db="EMBL/GenBank/DDBJ databases">
        <title>Draft genome sequence of Xylaria grammica IHI A82.</title>
        <authorList>
            <person name="Buettner E."/>
            <person name="Kellner H."/>
        </authorList>
    </citation>
    <scope>NUCLEOTIDE SEQUENCE [LARGE SCALE GENOMIC DNA]</scope>
    <source>
        <strain evidence="5 6">IHI A82</strain>
    </source>
</reference>
<dbReference type="PANTHER" id="PTHR44942">
    <property type="entry name" value="METHYLTRANSF_11 DOMAIN-CONTAINING PROTEIN"/>
    <property type="match status" value="1"/>
</dbReference>
<sequence>MSTVTQTIVKTEELGFSTALRNGVDWSEYMLYRPIYGKSFFRRIYDYHAQKSGASWSKAHDVGAGHGIVSSTLASAFEHVVVSDPNDGYTEVARQLLVEKCEWPESKFSFLQEPAESSSVEARSVDLIIACECIQYTNTTEAVAEFARQLKPGGTLVMTLYVQPSIVNNERAQSIWEKIFDVFWERAVTGSRVLERALGVISSACDSVAIPAEHWEATKRVYINASQWIPSFQIGDKVGEDRAGNNEERVWVHGDPEWEDEQGIDWFKGYVSTWAPRLPESEVQDLWDELERVMDGARVRTETPIVMIFATRRA</sequence>
<evidence type="ECO:0000256" key="2">
    <source>
        <dbReference type="ARBA" id="ARBA00022603"/>
    </source>
</evidence>
<evidence type="ECO:0000313" key="6">
    <source>
        <dbReference type="Proteomes" id="UP000286045"/>
    </source>
</evidence>
<evidence type="ECO:0000313" key="5">
    <source>
        <dbReference type="EMBL" id="RWA11037.1"/>
    </source>
</evidence>
<dbReference type="InterPro" id="IPR051052">
    <property type="entry name" value="Diverse_substrate_MTase"/>
</dbReference>
<keyword evidence="2" id="KW-0489">Methyltransferase</keyword>
<dbReference type="Pfam" id="PF08241">
    <property type="entry name" value="Methyltransf_11"/>
    <property type="match status" value="1"/>
</dbReference>
<dbReference type="EMBL" id="RYZI01000092">
    <property type="protein sequence ID" value="RWA11037.1"/>
    <property type="molecule type" value="Genomic_DNA"/>
</dbReference>
<accession>A0A439D9E6</accession>
<comment type="similarity">
    <text evidence="1">Belongs to the methyltransferase superfamily.</text>
</comment>
<proteinExistence type="inferred from homology"/>
<dbReference type="InterPro" id="IPR013216">
    <property type="entry name" value="Methyltransf_11"/>
</dbReference>
<dbReference type="CDD" id="cd02440">
    <property type="entry name" value="AdoMet_MTases"/>
    <property type="match status" value="1"/>
</dbReference>
<keyword evidence="3" id="KW-0808">Transferase</keyword>
<dbReference type="AlphaFoldDB" id="A0A439D9E6"/>
<evidence type="ECO:0000259" key="4">
    <source>
        <dbReference type="Pfam" id="PF08241"/>
    </source>
</evidence>
<evidence type="ECO:0000256" key="3">
    <source>
        <dbReference type="ARBA" id="ARBA00022679"/>
    </source>
</evidence>
<dbReference type="PANTHER" id="PTHR44942:SF4">
    <property type="entry name" value="METHYLTRANSFERASE TYPE 11 DOMAIN-CONTAINING PROTEIN"/>
    <property type="match status" value="1"/>
</dbReference>
<dbReference type="SUPFAM" id="SSF53335">
    <property type="entry name" value="S-adenosyl-L-methionine-dependent methyltransferases"/>
    <property type="match status" value="1"/>
</dbReference>
<comment type="caution">
    <text evidence="5">The sequence shown here is derived from an EMBL/GenBank/DDBJ whole genome shotgun (WGS) entry which is preliminary data.</text>
</comment>
<organism evidence="5 6">
    <name type="scientific">Xylaria grammica</name>
    <dbReference type="NCBI Taxonomy" id="363999"/>
    <lineage>
        <taxon>Eukaryota</taxon>
        <taxon>Fungi</taxon>
        <taxon>Dikarya</taxon>
        <taxon>Ascomycota</taxon>
        <taxon>Pezizomycotina</taxon>
        <taxon>Sordariomycetes</taxon>
        <taxon>Xylariomycetidae</taxon>
        <taxon>Xylariales</taxon>
        <taxon>Xylariaceae</taxon>
        <taxon>Xylaria</taxon>
    </lineage>
</organism>
<gene>
    <name evidence="5" type="ORF">EKO27_g4053</name>
</gene>
<dbReference type="GO" id="GO:0008757">
    <property type="term" value="F:S-adenosylmethionine-dependent methyltransferase activity"/>
    <property type="evidence" value="ECO:0007669"/>
    <property type="project" value="InterPro"/>
</dbReference>